<protein>
    <submittedName>
        <fullName evidence="3">DapH/DapD/GlmU-related protein</fullName>
    </submittedName>
</protein>
<dbReference type="RefSeq" id="WP_390221028.1">
    <property type="nucleotide sequence ID" value="NZ_JBHSXX010000001.1"/>
</dbReference>
<dbReference type="PROSITE" id="PS00101">
    <property type="entry name" value="HEXAPEP_TRANSFERASES"/>
    <property type="match status" value="1"/>
</dbReference>
<dbReference type="InterPro" id="IPR050179">
    <property type="entry name" value="Trans_hexapeptide_repeat"/>
</dbReference>
<organism evidence="3 4">
    <name type="scientific">Haloechinothrix salitolerans</name>
    <dbReference type="NCBI Taxonomy" id="926830"/>
    <lineage>
        <taxon>Bacteria</taxon>
        <taxon>Bacillati</taxon>
        <taxon>Actinomycetota</taxon>
        <taxon>Actinomycetes</taxon>
        <taxon>Pseudonocardiales</taxon>
        <taxon>Pseudonocardiaceae</taxon>
        <taxon>Haloechinothrix</taxon>
    </lineage>
</organism>
<name>A0ABW2BVX8_9PSEU</name>
<dbReference type="InterPro" id="IPR001451">
    <property type="entry name" value="Hexapep"/>
</dbReference>
<proteinExistence type="predicted"/>
<keyword evidence="1" id="KW-0808">Transferase</keyword>
<reference evidence="4" key="1">
    <citation type="journal article" date="2019" name="Int. J. Syst. Evol. Microbiol.">
        <title>The Global Catalogue of Microorganisms (GCM) 10K type strain sequencing project: providing services to taxonomists for standard genome sequencing and annotation.</title>
        <authorList>
            <consortium name="The Broad Institute Genomics Platform"/>
            <consortium name="The Broad Institute Genome Sequencing Center for Infectious Disease"/>
            <person name="Wu L."/>
            <person name="Ma J."/>
        </authorList>
    </citation>
    <scope>NUCLEOTIDE SEQUENCE [LARGE SCALE GENOMIC DNA]</scope>
    <source>
        <strain evidence="4">KCTC 32255</strain>
    </source>
</reference>
<dbReference type="SUPFAM" id="SSF51161">
    <property type="entry name" value="Trimeric LpxA-like enzymes"/>
    <property type="match status" value="1"/>
</dbReference>
<keyword evidence="4" id="KW-1185">Reference proteome</keyword>
<dbReference type="EMBL" id="JBHSXX010000001">
    <property type="protein sequence ID" value="MFC6867175.1"/>
    <property type="molecule type" value="Genomic_DNA"/>
</dbReference>
<evidence type="ECO:0000313" key="4">
    <source>
        <dbReference type="Proteomes" id="UP001596337"/>
    </source>
</evidence>
<dbReference type="PANTHER" id="PTHR43300">
    <property type="entry name" value="ACETYLTRANSFERASE"/>
    <property type="match status" value="1"/>
</dbReference>
<dbReference type="InterPro" id="IPR011004">
    <property type="entry name" value="Trimer_LpxA-like_sf"/>
</dbReference>
<sequence length="214" mass="23250">MYAAVYVDGSSVVGEHCTLGFPKEARVRAAQQQQETQSAGKPVVIGQQCLLANHVVLYEGVQVGRDCFLEDRVRVGYDSTIGDCSRIVYGAYVCDRVTIGVDARVAGFVCDGSVIADRCTVMGELVHEYTRPHRGWWEVDEDSPTVEPDSVVGYGSRVVGGVTIGPRSYVAAGAIVTKDVPPEHVVTGVNVHTPANQWAGGRLQDLIRYWTSHR</sequence>
<dbReference type="InterPro" id="IPR018357">
    <property type="entry name" value="Hexapep_transf_CS"/>
</dbReference>
<gene>
    <name evidence="3" type="ORF">ACFQGD_08440</name>
</gene>
<dbReference type="Pfam" id="PF14602">
    <property type="entry name" value="Hexapep_2"/>
    <property type="match status" value="2"/>
</dbReference>
<evidence type="ECO:0000256" key="2">
    <source>
        <dbReference type="ARBA" id="ARBA00022737"/>
    </source>
</evidence>
<evidence type="ECO:0000313" key="3">
    <source>
        <dbReference type="EMBL" id="MFC6867175.1"/>
    </source>
</evidence>
<comment type="caution">
    <text evidence="3">The sequence shown here is derived from an EMBL/GenBank/DDBJ whole genome shotgun (WGS) entry which is preliminary data.</text>
</comment>
<evidence type="ECO:0000256" key="1">
    <source>
        <dbReference type="ARBA" id="ARBA00022679"/>
    </source>
</evidence>
<keyword evidence="2" id="KW-0677">Repeat</keyword>
<dbReference type="Gene3D" id="2.160.10.10">
    <property type="entry name" value="Hexapeptide repeat proteins"/>
    <property type="match status" value="1"/>
</dbReference>
<accession>A0ABW2BVX8</accession>
<dbReference type="Proteomes" id="UP001596337">
    <property type="component" value="Unassembled WGS sequence"/>
</dbReference>